<dbReference type="InterPro" id="IPR006175">
    <property type="entry name" value="YjgF/YER057c/UK114"/>
</dbReference>
<reference evidence="2 3" key="1">
    <citation type="submission" date="2024-07" db="EMBL/GenBank/DDBJ databases">
        <authorList>
            <person name="Thanompreechachai J."/>
            <person name="Duangmal K."/>
        </authorList>
    </citation>
    <scope>NUCLEOTIDE SEQUENCE [LARGE SCALE GENOMIC DNA]</scope>
    <source>
        <strain evidence="2 3">LSe6-4</strain>
    </source>
</reference>
<dbReference type="EC" id="3.5.-.-" evidence="2"/>
<name>A0ABV4H590_9ACTN</name>
<accession>A0ABV4H590</accession>
<dbReference type="InterPro" id="IPR035959">
    <property type="entry name" value="RutC-like_sf"/>
</dbReference>
<dbReference type="PANTHER" id="PTHR11803">
    <property type="entry name" value="2-IMINOBUTANOATE/2-IMINOPROPANOATE DEAMINASE RIDA"/>
    <property type="match status" value="1"/>
</dbReference>
<gene>
    <name evidence="2" type="ORF">AB2L27_14575</name>
</gene>
<evidence type="ECO:0000256" key="1">
    <source>
        <dbReference type="ARBA" id="ARBA00010552"/>
    </source>
</evidence>
<protein>
    <submittedName>
        <fullName evidence="2">RidA family protein</fullName>
        <ecNumber evidence="2">3.5.-.-</ecNumber>
    </submittedName>
</protein>
<evidence type="ECO:0000313" key="2">
    <source>
        <dbReference type="EMBL" id="MEZ0165982.1"/>
    </source>
</evidence>
<sequence length="141" mass="13918">MSEITRLRPDGLVRSPAFTHVAVVPPGATTIHVGGQNAVDADGALVGGDDVAAQTRRVMENVRLALAATGASVHDLISVTVLLLDTADLAAAYPAAAAGLEGAAPLVQVARVSGLSVPGALLEVSAVAAVTAVPARTPEAG</sequence>
<evidence type="ECO:0000313" key="3">
    <source>
        <dbReference type="Proteomes" id="UP001565927"/>
    </source>
</evidence>
<keyword evidence="2" id="KW-0378">Hydrolase</keyword>
<dbReference type="RefSeq" id="WP_370442207.1">
    <property type="nucleotide sequence ID" value="NZ_JBGFTU010000017.1"/>
</dbReference>
<keyword evidence="3" id="KW-1185">Reference proteome</keyword>
<proteinExistence type="inferred from homology"/>
<comment type="similarity">
    <text evidence="1">Belongs to the RutC family.</text>
</comment>
<comment type="caution">
    <text evidence="2">The sequence shown here is derived from an EMBL/GenBank/DDBJ whole genome shotgun (WGS) entry which is preliminary data.</text>
</comment>
<dbReference type="SUPFAM" id="SSF55298">
    <property type="entry name" value="YjgF-like"/>
    <property type="match status" value="1"/>
</dbReference>
<dbReference type="Proteomes" id="UP001565927">
    <property type="component" value="Unassembled WGS sequence"/>
</dbReference>
<dbReference type="EMBL" id="JBGFTU010000017">
    <property type="protein sequence ID" value="MEZ0165982.1"/>
    <property type="molecule type" value="Genomic_DNA"/>
</dbReference>
<dbReference type="Gene3D" id="3.30.1330.40">
    <property type="entry name" value="RutC-like"/>
    <property type="match status" value="1"/>
</dbReference>
<dbReference type="GO" id="GO:0016787">
    <property type="term" value="F:hydrolase activity"/>
    <property type="evidence" value="ECO:0007669"/>
    <property type="project" value="UniProtKB-KW"/>
</dbReference>
<organism evidence="2 3">
    <name type="scientific">Kineococcus halophytocola</name>
    <dbReference type="NCBI Taxonomy" id="3234027"/>
    <lineage>
        <taxon>Bacteria</taxon>
        <taxon>Bacillati</taxon>
        <taxon>Actinomycetota</taxon>
        <taxon>Actinomycetes</taxon>
        <taxon>Kineosporiales</taxon>
        <taxon>Kineosporiaceae</taxon>
        <taxon>Kineococcus</taxon>
    </lineage>
</organism>
<dbReference type="Pfam" id="PF01042">
    <property type="entry name" value="Ribonuc_L-PSP"/>
    <property type="match status" value="1"/>
</dbReference>
<dbReference type="PANTHER" id="PTHR11803:SF58">
    <property type="entry name" value="PROTEIN HMF1-RELATED"/>
    <property type="match status" value="1"/>
</dbReference>